<sequence length="338" mass="36850">MASPPMASDSTKENKRDDGGGAHEQLRRDRDFVCSLPSAPGGSHARLYRHQDGWYASMPVMLGALATHRHFAGRGDDVLLATFPKSGTVWLKALLFAVVRGGAEGLDDVLATANPHELVPFLESQLYAAGRVPADEAGSEPRLLATHIPHPSLPSSATGCKVVYLCRGAKDTVVSLWHFVNRIRVSNGDPPLPVGEVVEQFCAGTTMFGPYWEHVLGYWRAHVENPERVMFLRYEEVTAAPAEAEAVRKLAGFLGHPFVGAAAEEEAEKVVQACGIETLRGLEVNRTGETELVHGAMDNEMFFRRGVVGDWSAWLTPELARQIDGISERRFAGSGIRL</sequence>
<organism evidence="1 2">
    <name type="scientific">Avena sativa</name>
    <name type="common">Oat</name>
    <dbReference type="NCBI Taxonomy" id="4498"/>
    <lineage>
        <taxon>Eukaryota</taxon>
        <taxon>Viridiplantae</taxon>
        <taxon>Streptophyta</taxon>
        <taxon>Embryophyta</taxon>
        <taxon>Tracheophyta</taxon>
        <taxon>Spermatophyta</taxon>
        <taxon>Magnoliopsida</taxon>
        <taxon>Liliopsida</taxon>
        <taxon>Poales</taxon>
        <taxon>Poaceae</taxon>
        <taxon>BOP clade</taxon>
        <taxon>Pooideae</taxon>
        <taxon>Poodae</taxon>
        <taxon>Poeae</taxon>
        <taxon>Poeae Chloroplast Group 1 (Aveneae type)</taxon>
        <taxon>Aveninae</taxon>
        <taxon>Avena</taxon>
    </lineage>
</organism>
<evidence type="ECO:0000313" key="2">
    <source>
        <dbReference type="Proteomes" id="UP001732700"/>
    </source>
</evidence>
<keyword evidence="2" id="KW-1185">Reference proteome</keyword>
<dbReference type="Proteomes" id="UP001732700">
    <property type="component" value="Chromosome 7D"/>
</dbReference>
<proteinExistence type="predicted"/>
<accession>A0ACD6ANB8</accession>
<protein>
    <submittedName>
        <fullName evidence="1">Uncharacterized protein</fullName>
    </submittedName>
</protein>
<name>A0ACD6ANB8_AVESA</name>
<reference evidence="1" key="2">
    <citation type="submission" date="2025-09" db="UniProtKB">
        <authorList>
            <consortium name="EnsemblPlants"/>
        </authorList>
    </citation>
    <scope>IDENTIFICATION</scope>
</reference>
<evidence type="ECO:0000313" key="1">
    <source>
        <dbReference type="EnsemblPlants" id="AVESA.00010b.r2.7DG1394310.1.CDS.1"/>
    </source>
</evidence>
<reference evidence="1" key="1">
    <citation type="submission" date="2021-05" db="EMBL/GenBank/DDBJ databases">
        <authorList>
            <person name="Scholz U."/>
            <person name="Mascher M."/>
            <person name="Fiebig A."/>
        </authorList>
    </citation>
    <scope>NUCLEOTIDE SEQUENCE [LARGE SCALE GENOMIC DNA]</scope>
</reference>
<dbReference type="EnsemblPlants" id="AVESA.00010b.r2.7DG1394310.1">
    <property type="protein sequence ID" value="AVESA.00010b.r2.7DG1394310.1.CDS.1"/>
    <property type="gene ID" value="AVESA.00010b.r2.7DG1394310"/>
</dbReference>